<dbReference type="InterPro" id="IPR011864">
    <property type="entry name" value="Phosphate_PstC"/>
</dbReference>
<comment type="subcellular location">
    <subcellularLocation>
        <location evidence="1">Membrane</location>
        <topology evidence="1">Multi-pass membrane protein</topology>
    </subcellularLocation>
</comment>
<dbReference type="Pfam" id="PF12501">
    <property type="entry name" value="DUF3708"/>
    <property type="match status" value="1"/>
</dbReference>
<feature type="transmembrane region" description="Helical" evidence="5">
    <location>
        <begin position="441"/>
        <end position="463"/>
    </location>
</feature>
<evidence type="ECO:0000256" key="4">
    <source>
        <dbReference type="ARBA" id="ARBA00023136"/>
    </source>
</evidence>
<name>A0A160U4K4_9ZZZZ</name>
<dbReference type="GO" id="GO:0016020">
    <property type="term" value="C:membrane"/>
    <property type="evidence" value="ECO:0007669"/>
    <property type="project" value="UniProtKB-SubCell"/>
</dbReference>
<evidence type="ECO:0000256" key="3">
    <source>
        <dbReference type="ARBA" id="ARBA00022989"/>
    </source>
</evidence>
<evidence type="ECO:0000313" key="7">
    <source>
        <dbReference type="EMBL" id="CUS57944.1"/>
    </source>
</evidence>
<dbReference type="GO" id="GO:0006817">
    <property type="term" value="P:phosphate ion transport"/>
    <property type="evidence" value="ECO:0007669"/>
    <property type="project" value="InterPro"/>
</dbReference>
<dbReference type="Gene3D" id="1.10.3720.10">
    <property type="entry name" value="MetI-like"/>
    <property type="match status" value="1"/>
</dbReference>
<feature type="transmembrane region" description="Helical" evidence="5">
    <location>
        <begin position="371"/>
        <end position="392"/>
    </location>
</feature>
<accession>A0A160U4K4</accession>
<feature type="domain" description="ABC transmembrane type-1" evidence="6">
    <location>
        <begin position="230"/>
        <end position="459"/>
    </location>
</feature>
<dbReference type="NCBIfam" id="TIGR02138">
    <property type="entry name" value="phosphate_pstC"/>
    <property type="match status" value="1"/>
</dbReference>
<dbReference type="PANTHER" id="PTHR42727:SF1">
    <property type="entry name" value="PHOSPHATE TRANSPORT SYSTEM PERMEASE"/>
    <property type="match status" value="1"/>
</dbReference>
<dbReference type="PROSITE" id="PS50928">
    <property type="entry name" value="ABC_TM1"/>
    <property type="match status" value="1"/>
</dbReference>
<feature type="transmembrane region" description="Helical" evidence="5">
    <location>
        <begin position="175"/>
        <end position="196"/>
    </location>
</feature>
<dbReference type="InterPro" id="IPR022182">
    <property type="entry name" value="PstC_N"/>
</dbReference>
<gene>
    <name evidence="7" type="ORF">MGWOODY_Hyp429</name>
</gene>
<evidence type="ECO:0000259" key="6">
    <source>
        <dbReference type="PROSITE" id="PS50928"/>
    </source>
</evidence>
<protein>
    <submittedName>
        <fullName evidence="7">Phosphate transport system permease protein PstC (TC 3.A.1.7.1)</fullName>
    </submittedName>
</protein>
<dbReference type="Pfam" id="PF00528">
    <property type="entry name" value="BPD_transp_1"/>
    <property type="match status" value="1"/>
</dbReference>
<keyword evidence="4 5" id="KW-0472">Membrane</keyword>
<feature type="transmembrane region" description="Helical" evidence="5">
    <location>
        <begin position="12"/>
        <end position="31"/>
    </location>
</feature>
<feature type="transmembrane region" description="Helical" evidence="5">
    <location>
        <begin position="270"/>
        <end position="290"/>
    </location>
</feature>
<evidence type="ECO:0000256" key="1">
    <source>
        <dbReference type="ARBA" id="ARBA00004141"/>
    </source>
</evidence>
<dbReference type="InterPro" id="IPR035906">
    <property type="entry name" value="MetI-like_sf"/>
</dbReference>
<evidence type="ECO:0000256" key="5">
    <source>
        <dbReference type="SAM" id="Phobius"/>
    </source>
</evidence>
<dbReference type="InterPro" id="IPR000515">
    <property type="entry name" value="MetI-like"/>
</dbReference>
<organism evidence="7">
    <name type="scientific">hydrothermal vent metagenome</name>
    <dbReference type="NCBI Taxonomy" id="652676"/>
    <lineage>
        <taxon>unclassified sequences</taxon>
        <taxon>metagenomes</taxon>
        <taxon>ecological metagenomes</taxon>
    </lineage>
</organism>
<feature type="transmembrane region" description="Helical" evidence="5">
    <location>
        <begin position="52"/>
        <end position="73"/>
    </location>
</feature>
<feature type="transmembrane region" description="Helical" evidence="5">
    <location>
        <begin position="323"/>
        <end position="342"/>
    </location>
</feature>
<dbReference type="SUPFAM" id="SSF161098">
    <property type="entry name" value="MetI-like"/>
    <property type="match status" value="1"/>
</dbReference>
<dbReference type="EMBL" id="CZQD01000053">
    <property type="protein sequence ID" value="CUS57944.1"/>
    <property type="molecule type" value="Genomic_DNA"/>
</dbReference>
<dbReference type="GO" id="GO:0005315">
    <property type="term" value="F:phosphate transmembrane transporter activity"/>
    <property type="evidence" value="ECO:0007669"/>
    <property type="project" value="InterPro"/>
</dbReference>
<evidence type="ECO:0000256" key="2">
    <source>
        <dbReference type="ARBA" id="ARBA00022692"/>
    </source>
</evidence>
<dbReference type="CDD" id="cd06261">
    <property type="entry name" value="TM_PBP2"/>
    <property type="match status" value="1"/>
</dbReference>
<keyword evidence="2 5" id="KW-0812">Transmembrane</keyword>
<dbReference type="PANTHER" id="PTHR42727">
    <property type="entry name" value="PHOSPHATE TRANSPORT SYSTEM PERMEASE PROTEIN"/>
    <property type="match status" value="1"/>
</dbReference>
<keyword evidence="3 5" id="KW-1133">Transmembrane helix</keyword>
<feature type="transmembrane region" description="Helical" evidence="5">
    <location>
        <begin position="135"/>
        <end position="154"/>
    </location>
</feature>
<feature type="transmembrane region" description="Helical" evidence="5">
    <location>
        <begin position="229"/>
        <end position="258"/>
    </location>
</feature>
<reference evidence="7" key="1">
    <citation type="submission" date="2015-10" db="EMBL/GenBank/DDBJ databases">
        <authorList>
            <person name="Gilbert D.G."/>
        </authorList>
    </citation>
    <scope>NUCLEOTIDE SEQUENCE</scope>
</reference>
<dbReference type="AlphaFoldDB" id="A0A160U4K4"/>
<sequence length="471" mass="50610">MVQQLGQLPMGWLLTALIIFVVTTGFSVGRIRAERYLVSGRHKFHSRGNYHGYYVAMWGLLPTLFIASAYILFSRAAIFGWLDSELPEGFRQFSRAELQSYLEAVSAAARTGGYTGADRIFATVTNRYLELSGSLNGATLGAMVLAAIGGIAYARRQVAPAFRARLKVERGAEAFLFLCAAIAIATTVGIVASLLYESIRFFAQVPITDFLFGTRWNAQTSAEFGALPLFFGTFMIALIAMLVAAPIGLFAAIFLSEYASPRVRRYTKPLLEMLAGIPTVVYGFFALLVIAPGVRAAALGINSLLINIGITSEPLLAAQPTSALAAGLVMGVMVIPFVSSLSDDVINAVPQTLRDAAFAMGATKSETIKQIILPAALPGIVASMLLAVSRAIGETMIVVMAAGQRARISFDPSTDLTTITVQIVALLTGETQFDSPKTLSAFALGLVLFVVTLGFNLIALRVVQRYREKYE</sequence>
<proteinExistence type="predicted"/>